<evidence type="ECO:0000259" key="2">
    <source>
        <dbReference type="Pfam" id="PF01381"/>
    </source>
</evidence>
<comment type="caution">
    <text evidence="3">The sequence shown here is derived from an EMBL/GenBank/DDBJ whole genome shotgun (WGS) entry which is preliminary data.</text>
</comment>
<dbReference type="SUPFAM" id="SSF47413">
    <property type="entry name" value="lambda repressor-like DNA-binding domains"/>
    <property type="match status" value="1"/>
</dbReference>
<evidence type="ECO:0000313" key="3">
    <source>
        <dbReference type="EMBL" id="MEJ8567937.1"/>
    </source>
</evidence>
<dbReference type="Proteomes" id="UP001359886">
    <property type="component" value="Unassembled WGS sequence"/>
</dbReference>
<proteinExistence type="predicted"/>
<dbReference type="AlphaFoldDB" id="A0AAW9RCX6"/>
<feature type="compositionally biased region" description="Basic and acidic residues" evidence="1">
    <location>
        <begin position="137"/>
        <end position="146"/>
    </location>
</feature>
<feature type="region of interest" description="Disordered" evidence="1">
    <location>
        <begin position="122"/>
        <end position="146"/>
    </location>
</feature>
<organism evidence="3 4">
    <name type="scientific">Elongatibacter sediminis</name>
    <dbReference type="NCBI Taxonomy" id="3119006"/>
    <lineage>
        <taxon>Bacteria</taxon>
        <taxon>Pseudomonadati</taxon>
        <taxon>Pseudomonadota</taxon>
        <taxon>Gammaproteobacteria</taxon>
        <taxon>Chromatiales</taxon>
        <taxon>Wenzhouxiangellaceae</taxon>
        <taxon>Elongatibacter</taxon>
    </lineage>
</organism>
<dbReference type="Gene3D" id="1.10.260.40">
    <property type="entry name" value="lambda repressor-like DNA-binding domains"/>
    <property type="match status" value="1"/>
</dbReference>
<evidence type="ECO:0000313" key="4">
    <source>
        <dbReference type="Proteomes" id="UP001359886"/>
    </source>
</evidence>
<dbReference type="GO" id="GO:0003677">
    <property type="term" value="F:DNA binding"/>
    <property type="evidence" value="ECO:0007669"/>
    <property type="project" value="InterPro"/>
</dbReference>
<accession>A0AAW9RCX6</accession>
<dbReference type="CDD" id="cd00093">
    <property type="entry name" value="HTH_XRE"/>
    <property type="match status" value="1"/>
</dbReference>
<reference evidence="3 4" key="1">
    <citation type="submission" date="2024-02" db="EMBL/GenBank/DDBJ databases">
        <title>A novel Wenzhouxiangellaceae bacterium, isolated from coastal sediments.</title>
        <authorList>
            <person name="Du Z.-J."/>
            <person name="Ye Y.-Q."/>
            <person name="Zhang X.-Y."/>
        </authorList>
    </citation>
    <scope>NUCLEOTIDE SEQUENCE [LARGE SCALE GENOMIC DNA]</scope>
    <source>
        <strain evidence="3 4">CH-27</strain>
    </source>
</reference>
<dbReference type="NCBIfam" id="TIGR02607">
    <property type="entry name" value="antidote_HigA"/>
    <property type="match status" value="1"/>
</dbReference>
<name>A0AAW9RCX6_9GAMM</name>
<dbReference type="InterPro" id="IPR001387">
    <property type="entry name" value="Cro/C1-type_HTH"/>
</dbReference>
<keyword evidence="4" id="KW-1185">Reference proteome</keyword>
<dbReference type="RefSeq" id="WP_354695262.1">
    <property type="nucleotide sequence ID" value="NZ_JAZHOG010000006.1"/>
</dbReference>
<dbReference type="EMBL" id="JAZHOG010000006">
    <property type="protein sequence ID" value="MEJ8567937.1"/>
    <property type="molecule type" value="Genomic_DNA"/>
</dbReference>
<protein>
    <submittedName>
        <fullName evidence="3">HigA family addiction module antitoxin</fullName>
    </submittedName>
</protein>
<sequence>MTAIPSGSCFITQFGTNFAFPRERLLTNEMNPTKKRDRRRPWESESLWAIVNPGISAMLMKVPLHPGRDVCLTCLHPLGLSVTAGAKALGVSRQALNNVVKENAGISPEMLIRLEKLEEPTNRAGQLVPPRAGTRGACKESQRTRN</sequence>
<dbReference type="InterPro" id="IPR013430">
    <property type="entry name" value="Toxin_antidote_HigA"/>
</dbReference>
<feature type="domain" description="HTH cro/C1-type" evidence="2">
    <location>
        <begin position="78"/>
        <end position="116"/>
    </location>
</feature>
<evidence type="ECO:0000256" key="1">
    <source>
        <dbReference type="SAM" id="MobiDB-lite"/>
    </source>
</evidence>
<dbReference type="Pfam" id="PF01381">
    <property type="entry name" value="HTH_3"/>
    <property type="match status" value="1"/>
</dbReference>
<dbReference type="InterPro" id="IPR010982">
    <property type="entry name" value="Lambda_DNA-bd_dom_sf"/>
</dbReference>
<gene>
    <name evidence="3" type="ORF">V3330_09905</name>
</gene>